<feature type="transmembrane region" description="Helical" evidence="6">
    <location>
        <begin position="322"/>
        <end position="341"/>
    </location>
</feature>
<evidence type="ECO:0000256" key="2">
    <source>
        <dbReference type="ARBA" id="ARBA00022692"/>
    </source>
</evidence>
<organism evidence="8 9">
    <name type="scientific">Fonsecaea erecta</name>
    <dbReference type="NCBI Taxonomy" id="1367422"/>
    <lineage>
        <taxon>Eukaryota</taxon>
        <taxon>Fungi</taxon>
        <taxon>Dikarya</taxon>
        <taxon>Ascomycota</taxon>
        <taxon>Pezizomycotina</taxon>
        <taxon>Eurotiomycetes</taxon>
        <taxon>Chaetothyriomycetidae</taxon>
        <taxon>Chaetothyriales</taxon>
        <taxon>Herpotrichiellaceae</taxon>
        <taxon>Fonsecaea</taxon>
    </lineage>
</organism>
<feature type="transmembrane region" description="Helical" evidence="6">
    <location>
        <begin position="426"/>
        <end position="447"/>
    </location>
</feature>
<dbReference type="OrthoDB" id="446368at2759"/>
<feature type="transmembrane region" description="Helical" evidence="6">
    <location>
        <begin position="213"/>
        <end position="234"/>
    </location>
</feature>
<evidence type="ECO:0000313" key="8">
    <source>
        <dbReference type="EMBL" id="OAP55207.1"/>
    </source>
</evidence>
<feature type="transmembrane region" description="Helical" evidence="6">
    <location>
        <begin position="89"/>
        <end position="109"/>
    </location>
</feature>
<evidence type="ECO:0000256" key="3">
    <source>
        <dbReference type="ARBA" id="ARBA00022989"/>
    </source>
</evidence>
<accession>A0A178Z626</accession>
<dbReference type="GeneID" id="30015075"/>
<keyword evidence="2 6" id="KW-0812">Transmembrane</keyword>
<dbReference type="PANTHER" id="PTHR23502">
    <property type="entry name" value="MAJOR FACILITATOR SUPERFAMILY"/>
    <property type="match status" value="1"/>
</dbReference>
<evidence type="ECO:0000259" key="7">
    <source>
        <dbReference type="PROSITE" id="PS50850"/>
    </source>
</evidence>
<dbReference type="Gene3D" id="1.20.1250.20">
    <property type="entry name" value="MFS general substrate transporter like domains"/>
    <property type="match status" value="1"/>
</dbReference>
<dbReference type="FunFam" id="1.20.1250.20:FF:000011">
    <property type="entry name" value="MFS multidrug transporter, putative"/>
    <property type="match status" value="1"/>
</dbReference>
<feature type="region of interest" description="Disordered" evidence="5">
    <location>
        <begin position="1"/>
        <end position="29"/>
    </location>
</feature>
<dbReference type="Pfam" id="PF07690">
    <property type="entry name" value="MFS_1"/>
    <property type="match status" value="1"/>
</dbReference>
<sequence>MEGHERGAIQAAFASASSSTLDDTLDMEKPSLPFEARSDVLSLKELDEDKQVVVPEHANSTSGPRNDLVDFDGPNDPENPKNWSKAKRWGITISMGLMTFVVTFASSIYSVAIRPVAEEYHIGEVPSTLGVSLFLLGFVFGPILFGPLSEVFGRRVPLFVGYLVFAVFQIPVAVAQNVETIMLGRFFGGFAAAAPLAVVGGAMADIWGPIERAYGICVFAASAFTGPVAGPIIGGFVTQSYLGWRWTAWITLIMTALFGCIGLALIPETSASRILQMKAKRLRYETQNWALHAKADESRVNIKTLTTIYLVRPFVMFAQEPILALITAYMSFIYGILYLLFEAYPISFQEQRGWNSGVGSLPFAAFIVGIAMGTGMIAYSTRTNFTSAFKKHGKVIPEERLPPMIIGAAVLPIGLFLFAWTSNPHITWVPQVIATALLGMGCLATFWQGTNFIIDCYGFYSNSAIAVNTFVRSIAGAGFPLFAPAMYHNLGVPWATSLLAFLCVLFFPVPVLFYIYGAKIRERSRFRPVG</sequence>
<keyword evidence="4 6" id="KW-0472">Membrane</keyword>
<name>A0A178Z626_9EURO</name>
<dbReference type="PANTHER" id="PTHR23502:SF47">
    <property type="entry name" value="MAJOR FACILITATOR SUPERFAMILY (MFS) PROFILE DOMAIN-CONTAINING PROTEIN-RELATED"/>
    <property type="match status" value="1"/>
</dbReference>
<dbReference type="PROSITE" id="PS50850">
    <property type="entry name" value="MFS"/>
    <property type="match status" value="1"/>
</dbReference>
<feature type="transmembrane region" description="Helical" evidence="6">
    <location>
        <begin position="246"/>
        <end position="266"/>
    </location>
</feature>
<feature type="transmembrane region" description="Helical" evidence="6">
    <location>
        <begin position="186"/>
        <end position="206"/>
    </location>
</feature>
<feature type="transmembrane region" description="Helical" evidence="6">
    <location>
        <begin position="494"/>
        <end position="517"/>
    </location>
</feature>
<dbReference type="SUPFAM" id="SSF103473">
    <property type="entry name" value="MFS general substrate transporter"/>
    <property type="match status" value="1"/>
</dbReference>
<dbReference type="InterPro" id="IPR011701">
    <property type="entry name" value="MFS"/>
</dbReference>
<dbReference type="GO" id="GO:0005886">
    <property type="term" value="C:plasma membrane"/>
    <property type="evidence" value="ECO:0007669"/>
    <property type="project" value="TreeGrafter"/>
</dbReference>
<dbReference type="Proteomes" id="UP000078343">
    <property type="component" value="Unassembled WGS sequence"/>
</dbReference>
<proteinExistence type="predicted"/>
<keyword evidence="9" id="KW-1185">Reference proteome</keyword>
<evidence type="ECO:0000256" key="5">
    <source>
        <dbReference type="SAM" id="MobiDB-lite"/>
    </source>
</evidence>
<reference evidence="8 9" key="1">
    <citation type="submission" date="2016-04" db="EMBL/GenBank/DDBJ databases">
        <title>Draft genome of Fonsecaea erecta CBS 125763.</title>
        <authorList>
            <person name="Weiss V.A."/>
            <person name="Vicente V.A."/>
            <person name="Raittz R.T."/>
            <person name="Moreno L.F."/>
            <person name="De Souza E.M."/>
            <person name="Pedrosa F.O."/>
            <person name="Steffens M.B."/>
            <person name="Faoro H."/>
            <person name="Tadra-Sfeir M.Z."/>
            <person name="Najafzadeh M.J."/>
            <person name="Felipe M.S."/>
            <person name="Teixeira M."/>
            <person name="Sun J."/>
            <person name="Xi L."/>
            <person name="Gomes R."/>
            <person name="De Azevedo C.M."/>
            <person name="Salgado C.G."/>
            <person name="Da Silva M.B."/>
            <person name="Nascimento M.F."/>
            <person name="Queiroz-Telles F."/>
            <person name="Attili D.S."/>
            <person name="Gorbushina A."/>
        </authorList>
    </citation>
    <scope>NUCLEOTIDE SEQUENCE [LARGE SCALE GENOMIC DNA]</scope>
    <source>
        <strain evidence="8 9">CBS 125763</strain>
    </source>
</reference>
<evidence type="ECO:0000256" key="6">
    <source>
        <dbReference type="SAM" id="Phobius"/>
    </source>
</evidence>
<dbReference type="InterPro" id="IPR036259">
    <property type="entry name" value="MFS_trans_sf"/>
</dbReference>
<feature type="region of interest" description="Disordered" evidence="5">
    <location>
        <begin position="54"/>
        <end position="83"/>
    </location>
</feature>
<comment type="subcellular location">
    <subcellularLocation>
        <location evidence="1">Membrane</location>
        <topology evidence="1">Multi-pass membrane protein</topology>
    </subcellularLocation>
</comment>
<feature type="transmembrane region" description="Helical" evidence="6">
    <location>
        <begin position="129"/>
        <end position="149"/>
    </location>
</feature>
<dbReference type="RefSeq" id="XP_018688574.1">
    <property type="nucleotide sequence ID" value="XM_018842413.1"/>
</dbReference>
<evidence type="ECO:0000256" key="4">
    <source>
        <dbReference type="ARBA" id="ARBA00023136"/>
    </source>
</evidence>
<protein>
    <recommendedName>
        <fullName evidence="7">Major facilitator superfamily (MFS) profile domain-containing protein</fullName>
    </recommendedName>
</protein>
<feature type="transmembrane region" description="Helical" evidence="6">
    <location>
        <begin position="361"/>
        <end position="380"/>
    </location>
</feature>
<feature type="domain" description="Major facilitator superfamily (MFS) profile" evidence="7">
    <location>
        <begin position="91"/>
        <end position="521"/>
    </location>
</feature>
<feature type="transmembrane region" description="Helical" evidence="6">
    <location>
        <begin position="459"/>
        <end position="482"/>
    </location>
</feature>
<gene>
    <name evidence="8" type="ORF">AYL99_10907</name>
</gene>
<dbReference type="CDD" id="cd17323">
    <property type="entry name" value="MFS_Tpo1_MDR_like"/>
    <property type="match status" value="1"/>
</dbReference>
<comment type="caution">
    <text evidence="8">The sequence shown here is derived from an EMBL/GenBank/DDBJ whole genome shotgun (WGS) entry which is preliminary data.</text>
</comment>
<feature type="transmembrane region" description="Helical" evidence="6">
    <location>
        <begin position="156"/>
        <end position="174"/>
    </location>
</feature>
<feature type="transmembrane region" description="Helical" evidence="6">
    <location>
        <begin position="401"/>
        <end position="420"/>
    </location>
</feature>
<dbReference type="AlphaFoldDB" id="A0A178Z626"/>
<evidence type="ECO:0000256" key="1">
    <source>
        <dbReference type="ARBA" id="ARBA00004141"/>
    </source>
</evidence>
<keyword evidence="3 6" id="KW-1133">Transmembrane helix</keyword>
<dbReference type="InterPro" id="IPR020846">
    <property type="entry name" value="MFS_dom"/>
</dbReference>
<dbReference type="GO" id="GO:0022857">
    <property type="term" value="F:transmembrane transporter activity"/>
    <property type="evidence" value="ECO:0007669"/>
    <property type="project" value="InterPro"/>
</dbReference>
<dbReference type="EMBL" id="LVYI01000012">
    <property type="protein sequence ID" value="OAP55207.1"/>
    <property type="molecule type" value="Genomic_DNA"/>
</dbReference>
<evidence type="ECO:0000313" key="9">
    <source>
        <dbReference type="Proteomes" id="UP000078343"/>
    </source>
</evidence>